<feature type="domain" description="Reverse transcriptase/retrotransposon-derived protein RNase H-like" evidence="2">
    <location>
        <begin position="384"/>
        <end position="434"/>
    </location>
</feature>
<dbReference type="InterPro" id="IPR036420">
    <property type="entry name" value="BRCT_dom_sf"/>
</dbReference>
<dbReference type="Gene3D" id="3.40.50.10190">
    <property type="entry name" value="BRCT domain"/>
    <property type="match status" value="1"/>
</dbReference>
<protein>
    <submittedName>
        <fullName evidence="3">Reverse transcriptase domain-containing protein</fullName>
    </submittedName>
</protein>
<proteinExistence type="predicted"/>
<dbReference type="InterPro" id="IPR041577">
    <property type="entry name" value="RT_RNaseH_2"/>
</dbReference>
<dbReference type="EMBL" id="BQNB010011567">
    <property type="protein sequence ID" value="GJS92248.1"/>
    <property type="molecule type" value="Genomic_DNA"/>
</dbReference>
<evidence type="ECO:0000313" key="3">
    <source>
        <dbReference type="EMBL" id="GJS92248.1"/>
    </source>
</evidence>
<organism evidence="3 4">
    <name type="scientific">Tanacetum coccineum</name>
    <dbReference type="NCBI Taxonomy" id="301880"/>
    <lineage>
        <taxon>Eukaryota</taxon>
        <taxon>Viridiplantae</taxon>
        <taxon>Streptophyta</taxon>
        <taxon>Embryophyta</taxon>
        <taxon>Tracheophyta</taxon>
        <taxon>Spermatophyta</taxon>
        <taxon>Magnoliopsida</taxon>
        <taxon>eudicotyledons</taxon>
        <taxon>Gunneridae</taxon>
        <taxon>Pentapetalae</taxon>
        <taxon>asterids</taxon>
        <taxon>campanulids</taxon>
        <taxon>Asterales</taxon>
        <taxon>Asteraceae</taxon>
        <taxon>Asteroideae</taxon>
        <taxon>Anthemideae</taxon>
        <taxon>Anthemidinae</taxon>
        <taxon>Tanacetum</taxon>
    </lineage>
</organism>
<keyword evidence="4" id="KW-1185">Reference proteome</keyword>
<accession>A0ABQ4ZPR2</accession>
<sequence>MPPRVMTRSAGRPAAASRGWGTGGCSYKEFLACNPKEYDGKGSTIVYTYWIEKMELVQDMSGCRDDQKDNFKTLTREEFCPVNEMKKLETEFWNHTMLGAGHAAYMDRFHELTRLVPHLVTPENKRIERYIYGLAPQIHEMVAAMEPTTIQSVVLKAGVLTDEAIRNGFLKKNPKKRGDGGEPTRYRNILRVIGERPKEKMRYLRSVKAKEQKQEEIMLMRDFPEPLLKWRTCRVNSRNSRTKLNKLTIKNRYLLLRIDDLFGQLQGSQYFSKIDLRSRYRQLRWHEDDILNIVFRTRYGHFKFTVMHFGLTNAPFLGHVINGDGIHVDHSKIEAVKNWETLRTSTKVRSFLGLAGYYRRFIENFSKIAKSLTILTQKSKTFYWGKEQELAFQTLKDKLCNAPVLALRDGSKDFVVYYDASGLGLGCVLMQRRKIELFSDYDCEICYHPGKGNVVVDALSRKERVKPKRVRVNIEHIVKVGEKEMDDPDITIEEYIQLEDEKARRRGQEFNWETATYGKVSYFEDIDYFKDFENEFQAIVYKDALASEPKDIDYFKDYVKKGILPWIFGNYSSHDSQPCRKYKLRKAFISVKGIYYQAEVDGQKVTWLTRHALQQVMPQDVDYKIMLTFLVFYELIDLKYPHILDPRLKALATGPGESLLSVITSFGGVVSWVGDGAPFEESNQDMTLIIRYVIVDRLTQSHKFISRDYILLQWVFDCINVRIIPPTEDYMVGKVLPPHLSPFVDNEAEGLAHGCNNFEYIKVRLLKDISNEGMECLGTHLKNLRNFSFQKYGKTDKLPKETIAAESNSSRIRFSMHYEVVLGCSVPWSNERPLENKELNAIIGAWFTLWRD</sequence>
<dbReference type="InterPro" id="IPR043128">
    <property type="entry name" value="Rev_trsase/Diguanyl_cyclase"/>
</dbReference>
<gene>
    <name evidence="3" type="ORF">Tco_0774884</name>
</gene>
<evidence type="ECO:0000259" key="2">
    <source>
        <dbReference type="Pfam" id="PF17919"/>
    </source>
</evidence>
<dbReference type="SUPFAM" id="SSF52113">
    <property type="entry name" value="BRCT domain"/>
    <property type="match status" value="1"/>
</dbReference>
<comment type="subcellular location">
    <subcellularLocation>
        <location evidence="1">Nucleus</location>
    </subcellularLocation>
</comment>
<dbReference type="Proteomes" id="UP001151760">
    <property type="component" value="Unassembled WGS sequence"/>
</dbReference>
<name>A0ABQ4ZPR2_9ASTR</name>
<comment type="caution">
    <text evidence="3">The sequence shown here is derived from an EMBL/GenBank/DDBJ whole genome shotgun (WGS) entry which is preliminary data.</text>
</comment>
<dbReference type="Pfam" id="PF06732">
    <property type="entry name" value="Pescadillo_N"/>
    <property type="match status" value="1"/>
</dbReference>
<dbReference type="PANTHER" id="PTHR12221">
    <property type="entry name" value="PESCADILLO - RELATED"/>
    <property type="match status" value="1"/>
</dbReference>
<dbReference type="Gene3D" id="3.30.70.270">
    <property type="match status" value="2"/>
</dbReference>
<keyword evidence="3" id="KW-0548">Nucleotidyltransferase</keyword>
<dbReference type="CDD" id="cd01647">
    <property type="entry name" value="RT_LTR"/>
    <property type="match status" value="1"/>
</dbReference>
<reference evidence="3" key="1">
    <citation type="journal article" date="2022" name="Int. J. Mol. Sci.">
        <title>Draft Genome of Tanacetum Coccineum: Genomic Comparison of Closely Related Tanacetum-Family Plants.</title>
        <authorList>
            <person name="Yamashiro T."/>
            <person name="Shiraishi A."/>
            <person name="Nakayama K."/>
            <person name="Satake H."/>
        </authorList>
    </citation>
    <scope>NUCLEOTIDE SEQUENCE</scope>
</reference>
<keyword evidence="3" id="KW-0808">Transferase</keyword>
<dbReference type="Pfam" id="PF17919">
    <property type="entry name" value="RT_RNaseH_2"/>
    <property type="match status" value="1"/>
</dbReference>
<dbReference type="PANTHER" id="PTHR12221:SF6">
    <property type="entry name" value="PESCADILLO HOMOLOG"/>
    <property type="match status" value="1"/>
</dbReference>
<keyword evidence="3" id="KW-0695">RNA-directed DNA polymerase</keyword>
<dbReference type="GO" id="GO:0003964">
    <property type="term" value="F:RNA-directed DNA polymerase activity"/>
    <property type="evidence" value="ECO:0007669"/>
    <property type="project" value="UniProtKB-KW"/>
</dbReference>
<dbReference type="InterPro" id="IPR043502">
    <property type="entry name" value="DNA/RNA_pol_sf"/>
</dbReference>
<dbReference type="Gene3D" id="3.10.10.10">
    <property type="entry name" value="HIV Type 1 Reverse Transcriptase, subunit A, domain 1"/>
    <property type="match status" value="1"/>
</dbReference>
<dbReference type="InterPro" id="IPR010613">
    <property type="entry name" value="PES"/>
</dbReference>
<evidence type="ECO:0000256" key="1">
    <source>
        <dbReference type="ARBA" id="ARBA00004123"/>
    </source>
</evidence>
<dbReference type="SUPFAM" id="SSF56672">
    <property type="entry name" value="DNA/RNA polymerases"/>
    <property type="match status" value="1"/>
</dbReference>
<reference evidence="3" key="2">
    <citation type="submission" date="2022-01" db="EMBL/GenBank/DDBJ databases">
        <authorList>
            <person name="Yamashiro T."/>
            <person name="Shiraishi A."/>
            <person name="Satake H."/>
            <person name="Nakayama K."/>
        </authorList>
    </citation>
    <scope>NUCLEOTIDE SEQUENCE</scope>
</reference>
<evidence type="ECO:0000313" key="4">
    <source>
        <dbReference type="Proteomes" id="UP001151760"/>
    </source>
</evidence>